<feature type="signal peptide" evidence="7">
    <location>
        <begin position="1"/>
        <end position="22"/>
    </location>
</feature>
<evidence type="ECO:0000256" key="7">
    <source>
        <dbReference type="SAM" id="SignalP"/>
    </source>
</evidence>
<dbReference type="OrthoDB" id="9762978at2"/>
<dbReference type="PANTHER" id="PTHR43478:SF1">
    <property type="entry name" value="NA+_H+ ANTIPORTER NHAC-LIKE C-TERMINAL DOMAIN-CONTAINING PROTEIN"/>
    <property type="match status" value="1"/>
</dbReference>
<comment type="caution">
    <text evidence="9">The sequence shown here is derived from an EMBL/GenBank/DDBJ whole genome shotgun (WGS) entry which is preliminary data.</text>
</comment>
<keyword evidence="10" id="KW-1185">Reference proteome</keyword>
<reference evidence="9 10" key="1">
    <citation type="submission" date="2018-07" db="EMBL/GenBank/DDBJ databases">
        <title>Halioglobus sp. genome submission.</title>
        <authorList>
            <person name="Ye M.-Q."/>
            <person name="Du Z.-J."/>
        </authorList>
    </citation>
    <scope>NUCLEOTIDE SEQUENCE [LARGE SCALE GENOMIC DNA]</scope>
    <source>
        <strain evidence="9 10">U0301</strain>
    </source>
</reference>
<feature type="domain" description="Na+/H+ antiporter NhaC-like C-terminal" evidence="8">
    <location>
        <begin position="264"/>
        <end position="326"/>
    </location>
</feature>
<proteinExistence type="predicted"/>
<dbReference type="RefSeq" id="WP_117951939.1">
    <property type="nucleotide sequence ID" value="NZ_QRAN01000001.1"/>
</dbReference>
<dbReference type="EMBL" id="QRAN01000001">
    <property type="protein sequence ID" value="RLQ23616.1"/>
    <property type="molecule type" value="Genomic_DNA"/>
</dbReference>
<organism evidence="9 10">
    <name type="scientific">Seongchinamella sediminis</name>
    <dbReference type="NCBI Taxonomy" id="2283635"/>
    <lineage>
        <taxon>Bacteria</taxon>
        <taxon>Pseudomonadati</taxon>
        <taxon>Pseudomonadota</taxon>
        <taxon>Gammaproteobacteria</taxon>
        <taxon>Cellvibrionales</taxon>
        <taxon>Halieaceae</taxon>
        <taxon>Seongchinamella</taxon>
    </lineage>
</organism>
<evidence type="ECO:0000313" key="9">
    <source>
        <dbReference type="EMBL" id="RLQ23616.1"/>
    </source>
</evidence>
<keyword evidence="3 6" id="KW-0812">Transmembrane</keyword>
<evidence type="ECO:0000256" key="5">
    <source>
        <dbReference type="ARBA" id="ARBA00023136"/>
    </source>
</evidence>
<keyword evidence="2" id="KW-1003">Cell membrane</keyword>
<dbReference type="InterPro" id="IPR018461">
    <property type="entry name" value="Na/H_Antiport_NhaC-like_C"/>
</dbReference>
<name>A0A3L7E275_9GAMM</name>
<keyword evidence="4 6" id="KW-1133">Transmembrane helix</keyword>
<evidence type="ECO:0000256" key="1">
    <source>
        <dbReference type="ARBA" id="ARBA00004651"/>
    </source>
</evidence>
<keyword evidence="7" id="KW-0732">Signal</keyword>
<dbReference type="GO" id="GO:0005886">
    <property type="term" value="C:plasma membrane"/>
    <property type="evidence" value="ECO:0007669"/>
    <property type="project" value="UniProtKB-SubCell"/>
</dbReference>
<feature type="transmembrane region" description="Helical" evidence="6">
    <location>
        <begin position="290"/>
        <end position="313"/>
    </location>
</feature>
<dbReference type="AlphaFoldDB" id="A0A3L7E275"/>
<comment type="subcellular location">
    <subcellularLocation>
        <location evidence="1">Cell membrane</location>
        <topology evidence="1">Multi-pass membrane protein</topology>
    </subcellularLocation>
</comment>
<sequence length="367" mass="38750">MNKALFASLLVVICLAAGTLQAAETSLELPPVFLTDLAIPVTVTDPGDAALSLWVDGEPVFEGVTADGDVLAALSLSDFGRADIELRRQGQVLQQWQVPVIPAWACLLPPVLAITLAFVLRAVIPALFAGIVVGAWAVNGLTLQGGVQAVFDAMAVYLLDSLADPDHAAILIFTMTIGGMVGIVSRNGGMQGIVERSLQVATTPRRGQAVIAFLGLTIFFDDYSNTLIVGNATRPMSDHLKISREKLAYLVDSTAAPVAAVAVITTWVGFQVGLIAESIAGIEGLDQSAYAMFLKSIPYSFYPFLALVLVFTVVISGRDFGAMLTGTLALLVCTLPVGYGLPWWLMLAVAALVLVGIYLYLAEPVKA</sequence>
<evidence type="ECO:0000256" key="6">
    <source>
        <dbReference type="SAM" id="Phobius"/>
    </source>
</evidence>
<evidence type="ECO:0000256" key="2">
    <source>
        <dbReference type="ARBA" id="ARBA00022475"/>
    </source>
</evidence>
<keyword evidence="5 6" id="KW-0472">Membrane</keyword>
<protein>
    <recommendedName>
        <fullName evidence="8">Na+/H+ antiporter NhaC-like C-terminal domain-containing protein</fullName>
    </recommendedName>
</protein>
<evidence type="ECO:0000259" key="8">
    <source>
        <dbReference type="Pfam" id="PF03553"/>
    </source>
</evidence>
<evidence type="ECO:0000313" key="10">
    <source>
        <dbReference type="Proteomes" id="UP000265509"/>
    </source>
</evidence>
<gene>
    <name evidence="9" type="ORF">DWB85_00190</name>
</gene>
<feature type="chain" id="PRO_5018303068" description="Na+/H+ antiporter NhaC-like C-terminal domain-containing protein" evidence="7">
    <location>
        <begin position="23"/>
        <end position="367"/>
    </location>
</feature>
<feature type="transmembrane region" description="Helical" evidence="6">
    <location>
        <begin position="343"/>
        <end position="361"/>
    </location>
</feature>
<dbReference type="PANTHER" id="PTHR43478">
    <property type="entry name" value="NA+/H+ ANTIPORTER-RELATED"/>
    <property type="match status" value="1"/>
</dbReference>
<evidence type="ECO:0000256" key="4">
    <source>
        <dbReference type="ARBA" id="ARBA00022989"/>
    </source>
</evidence>
<accession>A0A3L7E275</accession>
<feature type="transmembrane region" description="Helical" evidence="6">
    <location>
        <begin position="167"/>
        <end position="184"/>
    </location>
</feature>
<dbReference type="Pfam" id="PF03553">
    <property type="entry name" value="Na_H_antiporter"/>
    <property type="match status" value="1"/>
</dbReference>
<feature type="transmembrane region" description="Helical" evidence="6">
    <location>
        <begin position="127"/>
        <end position="147"/>
    </location>
</feature>
<feature type="transmembrane region" description="Helical" evidence="6">
    <location>
        <begin position="247"/>
        <end position="270"/>
    </location>
</feature>
<evidence type="ECO:0000256" key="3">
    <source>
        <dbReference type="ARBA" id="ARBA00022692"/>
    </source>
</evidence>
<dbReference type="Proteomes" id="UP000265509">
    <property type="component" value="Unassembled WGS sequence"/>
</dbReference>
<feature type="transmembrane region" description="Helical" evidence="6">
    <location>
        <begin position="101"/>
        <end position="120"/>
    </location>
</feature>